<dbReference type="PROSITE" id="PS50110">
    <property type="entry name" value="RESPONSE_REGULATORY"/>
    <property type="match status" value="1"/>
</dbReference>
<dbReference type="PROSITE" id="PS50930">
    <property type="entry name" value="HTH_LYTTR"/>
    <property type="match status" value="1"/>
</dbReference>
<dbReference type="Pfam" id="PF00072">
    <property type="entry name" value="Response_reg"/>
    <property type="match status" value="1"/>
</dbReference>
<feature type="domain" description="Response regulatory" evidence="4">
    <location>
        <begin position="3"/>
        <end position="120"/>
    </location>
</feature>
<evidence type="ECO:0000256" key="2">
    <source>
        <dbReference type="ARBA" id="ARBA00024867"/>
    </source>
</evidence>
<reference evidence="6" key="1">
    <citation type="submission" date="2020-10" db="EMBL/GenBank/DDBJ databases">
        <authorList>
            <person name="Gilroy R."/>
        </authorList>
    </citation>
    <scope>NUCLEOTIDE SEQUENCE</scope>
    <source>
        <strain evidence="6">ChiW16-3235</strain>
    </source>
</reference>
<dbReference type="AlphaFoldDB" id="A0A9D1E5R9"/>
<sequence length="238" mass="27477">MLKIAIVEDENAQTQLMRDYIARYGREKDVKCSVTTFGNGLDFITYYKSGYDAVFMDIKMPLIDGMEAAEKLREIDKDVVLIFVTNMAQLAIKGYKVNAMDFLVKPVSYFDFSLEMDKIKAEHDRRSHDFLWVRSSGVLRRVDFSDIYYIEIMMHEVCMHTKGGEINFRGSLKSVEEQLDPKSFSRCNNCYVVNLQCVTEVRDDDVALENGDVVHISRTRKKQFMNDLTAYFAGTGVR</sequence>
<feature type="modified residue" description="4-aspartylphosphate" evidence="3">
    <location>
        <position position="57"/>
    </location>
</feature>
<keyword evidence="3" id="KW-0597">Phosphoprotein</keyword>
<dbReference type="PANTHER" id="PTHR37299">
    <property type="entry name" value="TRANSCRIPTIONAL REGULATOR-RELATED"/>
    <property type="match status" value="1"/>
</dbReference>
<dbReference type="Gene3D" id="3.40.50.2300">
    <property type="match status" value="1"/>
</dbReference>
<feature type="domain" description="HTH LytTR-type" evidence="5">
    <location>
        <begin position="131"/>
        <end position="230"/>
    </location>
</feature>
<dbReference type="SUPFAM" id="SSF52172">
    <property type="entry name" value="CheY-like"/>
    <property type="match status" value="1"/>
</dbReference>
<dbReference type="SMART" id="SM00448">
    <property type="entry name" value="REC"/>
    <property type="match status" value="1"/>
</dbReference>
<evidence type="ECO:0000259" key="5">
    <source>
        <dbReference type="PROSITE" id="PS50930"/>
    </source>
</evidence>
<dbReference type="SMART" id="SM00850">
    <property type="entry name" value="LytTR"/>
    <property type="match status" value="1"/>
</dbReference>
<accession>A0A9D1E5R9</accession>
<dbReference type="Pfam" id="PF04397">
    <property type="entry name" value="LytTR"/>
    <property type="match status" value="1"/>
</dbReference>
<name>A0A9D1E5R9_9FIRM</name>
<organism evidence="6 7">
    <name type="scientific">Candidatus Coproplasma avicola</name>
    <dbReference type="NCBI Taxonomy" id="2840744"/>
    <lineage>
        <taxon>Bacteria</taxon>
        <taxon>Bacillati</taxon>
        <taxon>Bacillota</taxon>
        <taxon>Clostridia</taxon>
        <taxon>Eubacteriales</taxon>
        <taxon>Candidatus Coproplasma</taxon>
    </lineage>
</organism>
<evidence type="ECO:0000313" key="6">
    <source>
        <dbReference type="EMBL" id="HIR66806.1"/>
    </source>
</evidence>
<reference evidence="6" key="2">
    <citation type="journal article" date="2021" name="PeerJ">
        <title>Extensive microbial diversity within the chicken gut microbiome revealed by metagenomics and culture.</title>
        <authorList>
            <person name="Gilroy R."/>
            <person name="Ravi A."/>
            <person name="Getino M."/>
            <person name="Pursley I."/>
            <person name="Horton D.L."/>
            <person name="Alikhan N.F."/>
            <person name="Baker D."/>
            <person name="Gharbi K."/>
            <person name="Hall N."/>
            <person name="Watson M."/>
            <person name="Adriaenssens E.M."/>
            <person name="Foster-Nyarko E."/>
            <person name="Jarju S."/>
            <person name="Secka A."/>
            <person name="Antonio M."/>
            <person name="Oren A."/>
            <person name="Chaudhuri R.R."/>
            <person name="La Ragione R."/>
            <person name="Hildebrand F."/>
            <person name="Pallen M.J."/>
        </authorList>
    </citation>
    <scope>NUCLEOTIDE SEQUENCE</scope>
    <source>
        <strain evidence="6">ChiW16-3235</strain>
    </source>
</reference>
<comment type="function">
    <text evidence="2">May play the central regulatory role in sporulation. It may be an element of the effector pathway responsible for the activation of sporulation genes in response to nutritional stress. Spo0A may act in concert with spo0H (a sigma factor) to control the expression of some genes that are critical to the sporulation process.</text>
</comment>
<dbReference type="GO" id="GO:0003677">
    <property type="term" value="F:DNA binding"/>
    <property type="evidence" value="ECO:0007669"/>
    <property type="project" value="InterPro"/>
</dbReference>
<proteinExistence type="predicted"/>
<evidence type="ECO:0000256" key="1">
    <source>
        <dbReference type="ARBA" id="ARBA00018672"/>
    </source>
</evidence>
<dbReference type="Gene3D" id="2.40.50.1020">
    <property type="entry name" value="LytTr DNA-binding domain"/>
    <property type="match status" value="1"/>
</dbReference>
<dbReference type="GO" id="GO:0000156">
    <property type="term" value="F:phosphorelay response regulator activity"/>
    <property type="evidence" value="ECO:0007669"/>
    <property type="project" value="InterPro"/>
</dbReference>
<dbReference type="Proteomes" id="UP000823913">
    <property type="component" value="Unassembled WGS sequence"/>
</dbReference>
<evidence type="ECO:0000313" key="7">
    <source>
        <dbReference type="Proteomes" id="UP000823913"/>
    </source>
</evidence>
<evidence type="ECO:0000259" key="4">
    <source>
        <dbReference type="PROSITE" id="PS50110"/>
    </source>
</evidence>
<dbReference type="InterPro" id="IPR011006">
    <property type="entry name" value="CheY-like_superfamily"/>
</dbReference>
<dbReference type="InterPro" id="IPR007492">
    <property type="entry name" value="LytTR_DNA-bd_dom"/>
</dbReference>
<dbReference type="InterPro" id="IPR046947">
    <property type="entry name" value="LytR-like"/>
</dbReference>
<comment type="caution">
    <text evidence="6">The sequence shown here is derived from an EMBL/GenBank/DDBJ whole genome shotgun (WGS) entry which is preliminary data.</text>
</comment>
<dbReference type="PANTHER" id="PTHR37299:SF1">
    <property type="entry name" value="STAGE 0 SPORULATION PROTEIN A HOMOLOG"/>
    <property type="match status" value="1"/>
</dbReference>
<gene>
    <name evidence="6" type="ORF">IAB94_02015</name>
</gene>
<dbReference type="CDD" id="cd00156">
    <property type="entry name" value="REC"/>
    <property type="match status" value="1"/>
</dbReference>
<dbReference type="InterPro" id="IPR001789">
    <property type="entry name" value="Sig_transdc_resp-reg_receiver"/>
</dbReference>
<protein>
    <recommendedName>
        <fullName evidence="1">Stage 0 sporulation protein A homolog</fullName>
    </recommendedName>
</protein>
<evidence type="ECO:0000256" key="3">
    <source>
        <dbReference type="PROSITE-ProRule" id="PRU00169"/>
    </source>
</evidence>
<dbReference type="EMBL" id="DVHK01000050">
    <property type="protein sequence ID" value="HIR66806.1"/>
    <property type="molecule type" value="Genomic_DNA"/>
</dbReference>